<reference evidence="1" key="1">
    <citation type="submission" date="2024-09" db="EMBL/GenBank/DDBJ databases">
        <title>Black Yeasts Isolated from many extreme environments.</title>
        <authorList>
            <person name="Coleine C."/>
            <person name="Stajich J.E."/>
            <person name="Selbmann L."/>
        </authorList>
    </citation>
    <scope>NUCLEOTIDE SEQUENCE</scope>
    <source>
        <strain evidence="1">CCFEE 5737</strain>
    </source>
</reference>
<sequence length="299" mass="33261">MSQDPGSEIENNGTNFTKKIHNDTYPFIDPTKADASGKYVFITGASKGIGRATALSYAKAGISGLALGARSSLESLEKEIKETAKANGKQEPEILRLKLDVADRQSVEGAAKQIEQAWGRIDIVINNAGVLENFVPLHESDPDEWWRSWEVMVKGPYLVMRSCIPLLLKGEHKIIVNVSSIGQNFLMNGASAYQSAKLALHRVTEFVDFEYAVQKILAFVIHPGGVPTELAYKLPKEFHGLLVDQPELAADALVWMTKQRREWLAARYVSCTWDMEELEAMKDEIIKSDLLKVRMAVKA</sequence>
<organism evidence="1 2">
    <name type="scientific">Coniosporium uncinatum</name>
    <dbReference type="NCBI Taxonomy" id="93489"/>
    <lineage>
        <taxon>Eukaryota</taxon>
        <taxon>Fungi</taxon>
        <taxon>Dikarya</taxon>
        <taxon>Ascomycota</taxon>
        <taxon>Pezizomycotina</taxon>
        <taxon>Dothideomycetes</taxon>
        <taxon>Dothideomycetes incertae sedis</taxon>
        <taxon>Coniosporium</taxon>
    </lineage>
</organism>
<protein>
    <submittedName>
        <fullName evidence="1">Uncharacterized protein</fullName>
    </submittedName>
</protein>
<accession>A0ACC3D2X8</accession>
<name>A0ACC3D2X8_9PEZI</name>
<dbReference type="EMBL" id="JAWDJW010008139">
    <property type="protein sequence ID" value="KAK3060999.1"/>
    <property type="molecule type" value="Genomic_DNA"/>
</dbReference>
<gene>
    <name evidence="1" type="ORF">LTS18_007242</name>
</gene>
<dbReference type="Proteomes" id="UP001186974">
    <property type="component" value="Unassembled WGS sequence"/>
</dbReference>
<proteinExistence type="predicted"/>
<evidence type="ECO:0000313" key="1">
    <source>
        <dbReference type="EMBL" id="KAK3060999.1"/>
    </source>
</evidence>
<keyword evidence="2" id="KW-1185">Reference proteome</keyword>
<evidence type="ECO:0000313" key="2">
    <source>
        <dbReference type="Proteomes" id="UP001186974"/>
    </source>
</evidence>
<comment type="caution">
    <text evidence="1">The sequence shown here is derived from an EMBL/GenBank/DDBJ whole genome shotgun (WGS) entry which is preliminary data.</text>
</comment>